<dbReference type="SUPFAM" id="SSF53756">
    <property type="entry name" value="UDP-Glycosyltransferase/glycogen phosphorylase"/>
    <property type="match status" value="1"/>
</dbReference>
<dbReference type="GeneID" id="73289657"/>
<dbReference type="PANTHER" id="PTHR45947">
    <property type="entry name" value="SULFOQUINOVOSYL TRANSFERASE SQD2"/>
    <property type="match status" value="1"/>
</dbReference>
<keyword evidence="3" id="KW-1185">Reference proteome</keyword>
<dbReference type="RefSeq" id="WP_254159601.1">
    <property type="nucleotide sequence ID" value="NZ_CP100355.1"/>
</dbReference>
<dbReference type="Gene3D" id="3.40.50.2000">
    <property type="entry name" value="Glycogen Phosphorylase B"/>
    <property type="match status" value="2"/>
</dbReference>
<evidence type="ECO:0000313" key="2">
    <source>
        <dbReference type="EMBL" id="UTF54881.1"/>
    </source>
</evidence>
<reference evidence="2" key="1">
    <citation type="submission" date="2022-06" db="EMBL/GenBank/DDBJ databases">
        <title>Diverse halophilic archaea isolated from saline environments.</title>
        <authorList>
            <person name="Cui H.-L."/>
        </authorList>
    </citation>
    <scope>NUCLEOTIDE SEQUENCE</scope>
    <source>
        <strain evidence="2">WLHS1</strain>
    </source>
</reference>
<dbReference type="AlphaFoldDB" id="A0A9E7SXB4"/>
<dbReference type="CDD" id="cd03801">
    <property type="entry name" value="GT4_PimA-like"/>
    <property type="match status" value="1"/>
</dbReference>
<protein>
    <submittedName>
        <fullName evidence="2">Glycosyltransferase family 4 protein</fullName>
    </submittedName>
</protein>
<accession>A0A9E7SXB4</accession>
<dbReference type="InterPro" id="IPR050194">
    <property type="entry name" value="Glycosyltransferase_grp1"/>
</dbReference>
<dbReference type="PANTHER" id="PTHR45947:SF15">
    <property type="entry name" value="TEICHURONIC ACID BIOSYNTHESIS GLYCOSYLTRANSFERASE TUAC-RELATED"/>
    <property type="match status" value="1"/>
</dbReference>
<dbReference type="InterPro" id="IPR001296">
    <property type="entry name" value="Glyco_trans_1"/>
</dbReference>
<dbReference type="EMBL" id="CP100355">
    <property type="protein sequence ID" value="UTF54881.1"/>
    <property type="molecule type" value="Genomic_DNA"/>
</dbReference>
<dbReference type="Pfam" id="PF00534">
    <property type="entry name" value="Glycos_transf_1"/>
    <property type="match status" value="1"/>
</dbReference>
<evidence type="ECO:0000259" key="1">
    <source>
        <dbReference type="Pfam" id="PF00534"/>
    </source>
</evidence>
<gene>
    <name evidence="2" type="ORF">NGM29_06385</name>
</gene>
<sequence length="355" mass="39190">MGSADQSSENILVVSTTDRGKKITRPLSAVGVEPSYFQIEEMSDVPDLHQTIQNLKPDVVIVDSLSFGGVSVALSCLISSTPYVIRVRGDPVREHRGWVLTHTKNGEFSRALKQIPRYIGTKLTLLLTNNYIFVSNHLKNRYDATGDRSEVVRTPCFMLDETSNGCGNHLDLDKDVKDHVVLAVTNMNYPAKVAGLQDALDPISTVLESRGDTTMLVAGDGAYYDEIAEQCENLEGDIRTLGYVSNIEALFERADVFIHFSYLDGYPSTILEAYASKTAVLANDAVGMSEQVVDGETGYLINLYEPAEVVDRLNALLRSSETREEFAEAGNKRVREINTAEAVGEQFQSYLSRIC</sequence>
<dbReference type="KEGG" id="sawl:NGM29_06385"/>
<evidence type="ECO:0000313" key="3">
    <source>
        <dbReference type="Proteomes" id="UP001056855"/>
    </source>
</evidence>
<proteinExistence type="predicted"/>
<feature type="domain" description="Glycosyl transferase family 1" evidence="1">
    <location>
        <begin position="175"/>
        <end position="333"/>
    </location>
</feature>
<dbReference type="GO" id="GO:0016757">
    <property type="term" value="F:glycosyltransferase activity"/>
    <property type="evidence" value="ECO:0007669"/>
    <property type="project" value="InterPro"/>
</dbReference>
<name>A0A9E7SXB4_9EURY</name>
<organism evidence="2 3">
    <name type="scientific">Natronosalvus rutilus</name>
    <dbReference type="NCBI Taxonomy" id="2953753"/>
    <lineage>
        <taxon>Archaea</taxon>
        <taxon>Methanobacteriati</taxon>
        <taxon>Methanobacteriota</taxon>
        <taxon>Stenosarchaea group</taxon>
        <taxon>Halobacteria</taxon>
        <taxon>Halobacteriales</taxon>
        <taxon>Natrialbaceae</taxon>
        <taxon>Natronosalvus</taxon>
    </lineage>
</organism>
<dbReference type="Proteomes" id="UP001056855">
    <property type="component" value="Chromosome"/>
</dbReference>